<dbReference type="PANTHER" id="PTHR43477">
    <property type="entry name" value="DIHYDROANTICAPSIN 7-DEHYDROGENASE"/>
    <property type="match status" value="1"/>
</dbReference>
<evidence type="ECO:0000313" key="4">
    <source>
        <dbReference type="Proteomes" id="UP000061512"/>
    </source>
</evidence>
<dbReference type="PANTHER" id="PTHR43477:SF1">
    <property type="entry name" value="DIHYDROANTICAPSIN 7-DEHYDROGENASE"/>
    <property type="match status" value="1"/>
</dbReference>
<dbReference type="InterPro" id="IPR036291">
    <property type="entry name" value="NAD(P)-bd_dom_sf"/>
</dbReference>
<dbReference type="AlphaFoldDB" id="A0A132F095"/>
<reference evidence="3 4" key="1">
    <citation type="submission" date="2015-11" db="EMBL/GenBank/DDBJ databases">
        <title>Expanding the genomic diversity of Burkholderia species for the development of highly accurate diagnostics.</title>
        <authorList>
            <person name="Sahl J."/>
            <person name="Keim P."/>
            <person name="Wagner D."/>
        </authorList>
    </citation>
    <scope>NUCLEOTIDE SEQUENCE [LARGE SCALE GENOMIC DNA]</scope>
    <source>
        <strain evidence="3 4">MSMB574WGS</strain>
    </source>
</reference>
<sequence>MNDAMQSAVLDGTHVVVFGGSSGIGLAAAMTAKARGAAVTLVGRSAARLEAAAQAIGGARTAVADIADRQAVQAVFDTMTRVDHLVVTAGRFIAGKLGETDPDQLLAAIQERIAGPVYAIRAALPLMPETGSIVLTGGQLSDRPSGHGTSVVAAAVRGVEALAQSLALELKPIRVNVVAPGFVETPLYDTFGPEARSAILAGAASTLPGGRVGQAGEVGEAIAFLLGNGFMNGEILHIDGGGRLV</sequence>
<gene>
    <name evidence="3" type="ORF">WT57_20910</name>
</gene>
<dbReference type="Gene3D" id="3.40.50.720">
    <property type="entry name" value="NAD(P)-binding Rossmann-like Domain"/>
    <property type="match status" value="1"/>
</dbReference>
<comment type="caution">
    <text evidence="3">The sequence shown here is derived from an EMBL/GenBank/DDBJ whole genome shotgun (WGS) entry which is preliminary data.</text>
</comment>
<dbReference type="InterPro" id="IPR051122">
    <property type="entry name" value="SDR_DHRS6-like"/>
</dbReference>
<protein>
    <submittedName>
        <fullName evidence="3">Short-chain dehydrogenase</fullName>
    </submittedName>
</protein>
<dbReference type="RefSeq" id="WP_040129782.1">
    <property type="nucleotide sequence ID" value="NZ_JADKRM010000009.1"/>
</dbReference>
<dbReference type="Pfam" id="PF13561">
    <property type="entry name" value="adh_short_C2"/>
    <property type="match status" value="1"/>
</dbReference>
<evidence type="ECO:0000256" key="1">
    <source>
        <dbReference type="ARBA" id="ARBA00006484"/>
    </source>
</evidence>
<name>A0A132F095_9BURK</name>
<evidence type="ECO:0000313" key="3">
    <source>
        <dbReference type="EMBL" id="KWF64575.1"/>
    </source>
</evidence>
<organism evidence="3 4">
    <name type="scientific">Burkholderia pseudomultivorans</name>
    <dbReference type="NCBI Taxonomy" id="1207504"/>
    <lineage>
        <taxon>Bacteria</taxon>
        <taxon>Pseudomonadati</taxon>
        <taxon>Pseudomonadota</taxon>
        <taxon>Betaproteobacteria</taxon>
        <taxon>Burkholderiales</taxon>
        <taxon>Burkholderiaceae</taxon>
        <taxon>Burkholderia</taxon>
        <taxon>Burkholderia cepacia complex</taxon>
    </lineage>
</organism>
<dbReference type="PRINTS" id="PR00081">
    <property type="entry name" value="GDHRDH"/>
</dbReference>
<proteinExistence type="inferred from homology"/>
<dbReference type="Proteomes" id="UP000061512">
    <property type="component" value="Unassembled WGS sequence"/>
</dbReference>
<comment type="similarity">
    <text evidence="1">Belongs to the short-chain dehydrogenases/reductases (SDR) family.</text>
</comment>
<keyword evidence="2" id="KW-0560">Oxidoreductase</keyword>
<dbReference type="GO" id="GO:0016491">
    <property type="term" value="F:oxidoreductase activity"/>
    <property type="evidence" value="ECO:0007669"/>
    <property type="project" value="UniProtKB-KW"/>
</dbReference>
<dbReference type="SUPFAM" id="SSF51735">
    <property type="entry name" value="NAD(P)-binding Rossmann-fold domains"/>
    <property type="match status" value="1"/>
</dbReference>
<dbReference type="InterPro" id="IPR002347">
    <property type="entry name" value="SDR_fam"/>
</dbReference>
<dbReference type="CDD" id="cd05233">
    <property type="entry name" value="SDR_c"/>
    <property type="match status" value="1"/>
</dbReference>
<accession>A0A132F095</accession>
<evidence type="ECO:0000256" key="2">
    <source>
        <dbReference type="ARBA" id="ARBA00023002"/>
    </source>
</evidence>
<dbReference type="EMBL" id="LPJX01000041">
    <property type="protein sequence ID" value="KWF64575.1"/>
    <property type="molecule type" value="Genomic_DNA"/>
</dbReference>